<keyword evidence="1" id="KW-0812">Transmembrane</keyword>
<keyword evidence="1" id="KW-0472">Membrane</keyword>
<evidence type="ECO:0000313" key="2">
    <source>
        <dbReference type="EMBL" id="SFI71146.1"/>
    </source>
</evidence>
<protein>
    <submittedName>
        <fullName evidence="2">Uncharacterized protein</fullName>
    </submittedName>
</protein>
<dbReference type="STRING" id="425504.SAMN05216206_2806"/>
<accession>A0A1I3KF73</accession>
<name>A0A1I3KF73_9PSED</name>
<dbReference type="Proteomes" id="UP000243606">
    <property type="component" value="Unassembled WGS sequence"/>
</dbReference>
<evidence type="ECO:0000313" key="3">
    <source>
        <dbReference type="Proteomes" id="UP000243606"/>
    </source>
</evidence>
<keyword evidence="1" id="KW-1133">Transmembrane helix</keyword>
<feature type="transmembrane region" description="Helical" evidence="1">
    <location>
        <begin position="7"/>
        <end position="25"/>
    </location>
</feature>
<organism evidence="2 3">
    <name type="scientific">Pseudomonas guineae</name>
    <dbReference type="NCBI Taxonomy" id="425504"/>
    <lineage>
        <taxon>Bacteria</taxon>
        <taxon>Pseudomonadati</taxon>
        <taxon>Pseudomonadota</taxon>
        <taxon>Gammaproteobacteria</taxon>
        <taxon>Pseudomonadales</taxon>
        <taxon>Pseudomonadaceae</taxon>
        <taxon>Pseudomonas</taxon>
    </lineage>
</organism>
<dbReference type="EMBL" id="FOQL01000003">
    <property type="protein sequence ID" value="SFI71146.1"/>
    <property type="molecule type" value="Genomic_DNA"/>
</dbReference>
<sequence>MGLEDKLTLLIAGGALFISVVSLYFSTLHKPAGAVLNLVERTFSPSTIRLADRKQISPQMRHLVYTLSNTGSRTLFIRSVCLLRGPNALGYYHSYEPFHVVKTNHIEPFVLPKDEVRMLQIDHTTDYLNGGLIDKEKNHKELISVEVIGANGHRYLVVHDISRLGSTGPEIHDPIWDGVTLGRPVRENGYV</sequence>
<keyword evidence="3" id="KW-1185">Reference proteome</keyword>
<dbReference type="OrthoDB" id="7032696at2"/>
<gene>
    <name evidence="2" type="ORF">SAMN05216206_2806</name>
</gene>
<evidence type="ECO:0000256" key="1">
    <source>
        <dbReference type="SAM" id="Phobius"/>
    </source>
</evidence>
<dbReference type="RefSeq" id="WP_090242910.1">
    <property type="nucleotide sequence ID" value="NZ_FOQL01000003.1"/>
</dbReference>
<proteinExistence type="predicted"/>
<dbReference type="AlphaFoldDB" id="A0A1I3KF73"/>
<reference evidence="3" key="1">
    <citation type="submission" date="2016-10" db="EMBL/GenBank/DDBJ databases">
        <authorList>
            <person name="Varghese N."/>
            <person name="Submissions S."/>
        </authorList>
    </citation>
    <scope>NUCLEOTIDE SEQUENCE [LARGE SCALE GENOMIC DNA]</scope>
    <source>
        <strain evidence="3">LMG 24016</strain>
    </source>
</reference>